<organism evidence="8">
    <name type="scientific">Selaginella moellendorffii</name>
    <name type="common">Spikemoss</name>
    <dbReference type="NCBI Taxonomy" id="88036"/>
    <lineage>
        <taxon>Eukaryota</taxon>
        <taxon>Viridiplantae</taxon>
        <taxon>Streptophyta</taxon>
        <taxon>Embryophyta</taxon>
        <taxon>Tracheophyta</taxon>
        <taxon>Lycopodiopsida</taxon>
        <taxon>Selaginellales</taxon>
        <taxon>Selaginellaceae</taxon>
        <taxon>Selaginella</taxon>
    </lineage>
</organism>
<keyword evidence="8" id="KW-1185">Reference proteome</keyword>
<evidence type="ECO:0000313" key="8">
    <source>
        <dbReference type="Proteomes" id="UP000001514"/>
    </source>
</evidence>
<dbReference type="InterPro" id="IPR014100">
    <property type="entry name" value="GTP-bd_Obg/CgtA"/>
</dbReference>
<dbReference type="Gene3D" id="2.70.210.12">
    <property type="entry name" value="GTP1/OBG domain"/>
    <property type="match status" value="1"/>
</dbReference>
<sequence length="406" mass="44366">MALARALHWEKDQQPVKQAERKLVDRYILRVKGGHGGGGCNSFAKSLSSRHGRVNGGNGGIGGKVILKSTPEVYDFKNLQHAAAGGNGGSGLDRKQTGKRGLDEVLYVPLGTVVHLSEGTLPDMTQDFRQRVARRTVKQTWDGDKDWIPRPIIRSNVAELLEPNQTLVVAVGGAGGRGNAALPRSLPKKSKWPNGLPRLENEPGEPGSEAVLILELKSIADVGLVGAPNAGKSTLLGSMSKAKPCVGSYPFTTLRPIIGRVEFPDYYCFSVADVPGLIEGAHENRGLGFHFLRHVERTKVFVYVLDASLGVAGREGDYAWDQLEQLKYEMECYRSGMTKRRSIVVANKMDEEGAEEVVRELRRRTDLPVYPVCAVLGEGVEELKEGMRQMVECDDGDAPDLQELKI</sequence>
<dbReference type="EMBL" id="GL377584">
    <property type="protein sequence ID" value="EFJ26387.1"/>
    <property type="molecule type" value="Genomic_DNA"/>
</dbReference>
<dbReference type="SUPFAM" id="SSF82051">
    <property type="entry name" value="Obg GTP-binding protein N-terminal domain"/>
    <property type="match status" value="1"/>
</dbReference>
<dbReference type="PROSITE" id="PS51710">
    <property type="entry name" value="G_OBG"/>
    <property type="match status" value="1"/>
</dbReference>
<keyword evidence="2" id="KW-0547">Nucleotide-binding</keyword>
<dbReference type="PRINTS" id="PR00326">
    <property type="entry name" value="GTP1OBG"/>
</dbReference>
<name>D8RMR8_SELML</name>
<evidence type="ECO:0000259" key="6">
    <source>
        <dbReference type="PROSITE" id="PS51883"/>
    </source>
</evidence>
<dbReference type="AlphaFoldDB" id="D8RMR8"/>
<dbReference type="KEGG" id="smo:SELMODRAFT_412920"/>
<dbReference type="HOGENOM" id="CLU_011747_2_0_1"/>
<dbReference type="Pfam" id="PF01926">
    <property type="entry name" value="MMR_HSR1"/>
    <property type="match status" value="1"/>
</dbReference>
<dbReference type="FunCoup" id="D8RMR8">
    <property type="interactions" value="1908"/>
</dbReference>
<dbReference type="eggNOG" id="KOG1489">
    <property type="taxonomic scope" value="Eukaryota"/>
</dbReference>
<dbReference type="InterPro" id="IPR045086">
    <property type="entry name" value="OBG_GTPase"/>
</dbReference>
<dbReference type="Pfam" id="PF01018">
    <property type="entry name" value="GTP1_OBG"/>
    <property type="match status" value="1"/>
</dbReference>
<dbReference type="InterPro" id="IPR031167">
    <property type="entry name" value="G_OBG"/>
</dbReference>
<dbReference type="InterPro" id="IPR036726">
    <property type="entry name" value="GTP1_OBG_dom_sf"/>
</dbReference>
<dbReference type="GO" id="GO:0003924">
    <property type="term" value="F:GTPase activity"/>
    <property type="evidence" value="ECO:0000318"/>
    <property type="project" value="GO_Central"/>
</dbReference>
<accession>D8RMR8</accession>
<dbReference type="GO" id="GO:0005525">
    <property type="term" value="F:GTP binding"/>
    <property type="evidence" value="ECO:0000318"/>
    <property type="project" value="GO_Central"/>
</dbReference>
<evidence type="ECO:0000313" key="7">
    <source>
        <dbReference type="EMBL" id="EFJ26387.1"/>
    </source>
</evidence>
<feature type="domain" description="Obg" evidence="6">
    <location>
        <begin position="21"/>
        <end position="219"/>
    </location>
</feature>
<gene>
    <name evidence="7" type="ORF">SELMODRAFT_412920</name>
</gene>
<dbReference type="SUPFAM" id="SSF52540">
    <property type="entry name" value="P-loop containing nucleoside triphosphate hydrolases"/>
    <property type="match status" value="1"/>
</dbReference>
<dbReference type="InterPro" id="IPR027417">
    <property type="entry name" value="P-loop_NTPase"/>
</dbReference>
<dbReference type="InterPro" id="IPR006169">
    <property type="entry name" value="GTP1_OBG_dom"/>
</dbReference>
<keyword evidence="3" id="KW-0342">GTP-binding</keyword>
<dbReference type="InParanoid" id="D8RMR8"/>
<dbReference type="GO" id="GO:0000287">
    <property type="term" value="F:magnesium ion binding"/>
    <property type="evidence" value="ECO:0007669"/>
    <property type="project" value="InterPro"/>
</dbReference>
<evidence type="ECO:0000259" key="5">
    <source>
        <dbReference type="PROSITE" id="PS51710"/>
    </source>
</evidence>
<protein>
    <recommendedName>
        <fullName evidence="9">Obg family GTPase CgtA</fullName>
    </recommendedName>
</protein>
<evidence type="ECO:0000256" key="2">
    <source>
        <dbReference type="ARBA" id="ARBA00022741"/>
    </source>
</evidence>
<dbReference type="InterPro" id="IPR006073">
    <property type="entry name" value="GTP-bd"/>
</dbReference>
<evidence type="ECO:0008006" key="9">
    <source>
        <dbReference type="Google" id="ProtNLM"/>
    </source>
</evidence>
<evidence type="ECO:0000256" key="3">
    <source>
        <dbReference type="ARBA" id="ARBA00023134"/>
    </source>
</evidence>
<dbReference type="Proteomes" id="UP000001514">
    <property type="component" value="Unassembled WGS sequence"/>
</dbReference>
<dbReference type="PANTHER" id="PTHR11702:SF31">
    <property type="entry name" value="MITOCHONDRIAL RIBOSOME-ASSOCIATED GTPASE 2"/>
    <property type="match status" value="1"/>
</dbReference>
<reference evidence="7 8" key="1">
    <citation type="journal article" date="2011" name="Science">
        <title>The Selaginella genome identifies genetic changes associated with the evolution of vascular plants.</title>
        <authorList>
            <person name="Banks J.A."/>
            <person name="Nishiyama T."/>
            <person name="Hasebe M."/>
            <person name="Bowman J.L."/>
            <person name="Gribskov M."/>
            <person name="dePamphilis C."/>
            <person name="Albert V.A."/>
            <person name="Aono N."/>
            <person name="Aoyama T."/>
            <person name="Ambrose B.A."/>
            <person name="Ashton N.W."/>
            <person name="Axtell M.J."/>
            <person name="Barker E."/>
            <person name="Barker M.S."/>
            <person name="Bennetzen J.L."/>
            <person name="Bonawitz N.D."/>
            <person name="Chapple C."/>
            <person name="Cheng C."/>
            <person name="Correa L.G."/>
            <person name="Dacre M."/>
            <person name="DeBarry J."/>
            <person name="Dreyer I."/>
            <person name="Elias M."/>
            <person name="Engstrom E.M."/>
            <person name="Estelle M."/>
            <person name="Feng L."/>
            <person name="Finet C."/>
            <person name="Floyd S.K."/>
            <person name="Frommer W.B."/>
            <person name="Fujita T."/>
            <person name="Gramzow L."/>
            <person name="Gutensohn M."/>
            <person name="Harholt J."/>
            <person name="Hattori M."/>
            <person name="Heyl A."/>
            <person name="Hirai T."/>
            <person name="Hiwatashi Y."/>
            <person name="Ishikawa M."/>
            <person name="Iwata M."/>
            <person name="Karol K.G."/>
            <person name="Koehler B."/>
            <person name="Kolukisaoglu U."/>
            <person name="Kubo M."/>
            <person name="Kurata T."/>
            <person name="Lalonde S."/>
            <person name="Li K."/>
            <person name="Li Y."/>
            <person name="Litt A."/>
            <person name="Lyons E."/>
            <person name="Manning G."/>
            <person name="Maruyama T."/>
            <person name="Michael T.P."/>
            <person name="Mikami K."/>
            <person name="Miyazaki S."/>
            <person name="Morinaga S."/>
            <person name="Murata T."/>
            <person name="Mueller-Roeber B."/>
            <person name="Nelson D.R."/>
            <person name="Obara M."/>
            <person name="Oguri Y."/>
            <person name="Olmstead R.G."/>
            <person name="Onodera N."/>
            <person name="Petersen B.L."/>
            <person name="Pils B."/>
            <person name="Prigge M."/>
            <person name="Rensing S.A."/>
            <person name="Riano-Pachon D.M."/>
            <person name="Roberts A.W."/>
            <person name="Sato Y."/>
            <person name="Scheller H.V."/>
            <person name="Schulz B."/>
            <person name="Schulz C."/>
            <person name="Shakirov E.V."/>
            <person name="Shibagaki N."/>
            <person name="Shinohara N."/>
            <person name="Shippen D.E."/>
            <person name="Soerensen I."/>
            <person name="Sotooka R."/>
            <person name="Sugimoto N."/>
            <person name="Sugita M."/>
            <person name="Sumikawa N."/>
            <person name="Tanurdzic M."/>
            <person name="Theissen G."/>
            <person name="Ulvskov P."/>
            <person name="Wakazuki S."/>
            <person name="Weng J.K."/>
            <person name="Willats W.W."/>
            <person name="Wipf D."/>
            <person name="Wolf P.G."/>
            <person name="Yang L."/>
            <person name="Zimmer A.D."/>
            <person name="Zhu Q."/>
            <person name="Mitros T."/>
            <person name="Hellsten U."/>
            <person name="Loque D."/>
            <person name="Otillar R."/>
            <person name="Salamov A."/>
            <person name="Schmutz J."/>
            <person name="Shapiro H."/>
            <person name="Lindquist E."/>
            <person name="Lucas S."/>
            <person name="Rokhsar D."/>
            <person name="Grigoriev I.V."/>
        </authorList>
    </citation>
    <scope>NUCLEOTIDE SEQUENCE [LARGE SCALE GENOMIC DNA]</scope>
</reference>
<dbReference type="PIRSF" id="PIRSF002401">
    <property type="entry name" value="GTP_bd_Obg/CgtA"/>
    <property type="match status" value="1"/>
</dbReference>
<proteinExistence type="inferred from homology"/>
<dbReference type="OMA" id="PICAILE"/>
<feature type="region of interest" description="Disordered" evidence="4">
    <location>
        <begin position="180"/>
        <end position="204"/>
    </location>
</feature>
<evidence type="ECO:0000256" key="4">
    <source>
        <dbReference type="SAM" id="MobiDB-lite"/>
    </source>
</evidence>
<comment type="similarity">
    <text evidence="1">Belongs to the TRAFAC class OBG-HflX-like GTPase superfamily. OBG GTPase family.</text>
</comment>
<dbReference type="Gramene" id="EFJ26387">
    <property type="protein sequence ID" value="EFJ26387"/>
    <property type="gene ID" value="SELMODRAFT_412920"/>
</dbReference>
<dbReference type="STRING" id="88036.D8RMR8"/>
<dbReference type="Gene3D" id="3.40.50.300">
    <property type="entry name" value="P-loop containing nucleotide triphosphate hydrolases"/>
    <property type="match status" value="1"/>
</dbReference>
<dbReference type="PROSITE" id="PS51883">
    <property type="entry name" value="OBG"/>
    <property type="match status" value="1"/>
</dbReference>
<dbReference type="GO" id="GO:0005739">
    <property type="term" value="C:mitochondrion"/>
    <property type="evidence" value="ECO:0000318"/>
    <property type="project" value="GO_Central"/>
</dbReference>
<feature type="domain" description="OBG-type G" evidence="5">
    <location>
        <begin position="220"/>
        <end position="392"/>
    </location>
</feature>
<dbReference type="GO" id="GO:0042254">
    <property type="term" value="P:ribosome biogenesis"/>
    <property type="evidence" value="ECO:0007669"/>
    <property type="project" value="UniProtKB-UniRule"/>
</dbReference>
<evidence type="ECO:0000256" key="1">
    <source>
        <dbReference type="ARBA" id="ARBA00007699"/>
    </source>
</evidence>
<dbReference type="PANTHER" id="PTHR11702">
    <property type="entry name" value="DEVELOPMENTALLY REGULATED GTP-BINDING PROTEIN-RELATED"/>
    <property type="match status" value="1"/>
</dbReference>
<dbReference type="CDD" id="cd01898">
    <property type="entry name" value="Obg"/>
    <property type="match status" value="1"/>
</dbReference>